<dbReference type="InterPro" id="IPR010099">
    <property type="entry name" value="SDR39U1"/>
</dbReference>
<dbReference type="InterPro" id="IPR001509">
    <property type="entry name" value="Epimerase_deHydtase"/>
</dbReference>
<comment type="similarity">
    <text evidence="1">Belongs to the NAD(P)-dependent epimerase/dehydratase family. SDR39U1 subfamily.</text>
</comment>
<dbReference type="EMBL" id="JBHUON010000008">
    <property type="protein sequence ID" value="MFD2864707.1"/>
    <property type="molecule type" value="Genomic_DNA"/>
</dbReference>
<evidence type="ECO:0000259" key="3">
    <source>
        <dbReference type="Pfam" id="PF08338"/>
    </source>
</evidence>
<organism evidence="4 5">
    <name type="scientific">Mucilaginibacter antarcticus</name>
    <dbReference type="NCBI Taxonomy" id="1855725"/>
    <lineage>
        <taxon>Bacteria</taxon>
        <taxon>Pseudomonadati</taxon>
        <taxon>Bacteroidota</taxon>
        <taxon>Sphingobacteriia</taxon>
        <taxon>Sphingobacteriales</taxon>
        <taxon>Sphingobacteriaceae</taxon>
        <taxon>Mucilaginibacter</taxon>
    </lineage>
</organism>
<gene>
    <name evidence="4" type="ORF">ACFSYC_08420</name>
</gene>
<feature type="domain" description="DUF1731" evidence="3">
    <location>
        <begin position="253"/>
        <end position="296"/>
    </location>
</feature>
<keyword evidence="5" id="KW-1185">Reference proteome</keyword>
<dbReference type="Pfam" id="PF08338">
    <property type="entry name" value="DUF1731"/>
    <property type="match status" value="1"/>
</dbReference>
<accession>A0ABW5XR83</accession>
<dbReference type="InterPro" id="IPR036291">
    <property type="entry name" value="NAD(P)-bd_dom_sf"/>
</dbReference>
<feature type="domain" description="NAD-dependent epimerase/dehydratase" evidence="2">
    <location>
        <begin position="5"/>
        <end position="224"/>
    </location>
</feature>
<evidence type="ECO:0000259" key="2">
    <source>
        <dbReference type="Pfam" id="PF01370"/>
    </source>
</evidence>
<dbReference type="Proteomes" id="UP001597601">
    <property type="component" value="Unassembled WGS sequence"/>
</dbReference>
<dbReference type="Gene3D" id="3.40.50.720">
    <property type="entry name" value="NAD(P)-binding Rossmann-like Domain"/>
    <property type="match status" value="1"/>
</dbReference>
<protein>
    <submittedName>
        <fullName evidence="4">TIGR01777 family oxidoreductase</fullName>
    </submittedName>
</protein>
<dbReference type="Pfam" id="PF01370">
    <property type="entry name" value="Epimerase"/>
    <property type="match status" value="1"/>
</dbReference>
<name>A0ABW5XR83_9SPHI</name>
<dbReference type="InterPro" id="IPR013549">
    <property type="entry name" value="DUF1731"/>
</dbReference>
<sequence length="314" mass="34029">MSKHILLTGGTGLIGRKLTEALLSKGYQVNHLSRSPGKHPGVSTFLWDVNKNQIDDKALNGVDTVIHLAGANVAEGRWSQKRKEEIIKSRTKSIALIYNTLKNRAHKVKTVISASGTGYYGDRADQLLPEDSAPGTDFLANVCLQWEHAVDAGESFGLRIAKLRTGVVLDANGGALVKIAGPVKWGVGAPLGSGKQWMPWIHEQDVIDMYVYAVDNDTISGDYNMVAPQPVTNKQLTQAIAKVLHRPLWLPAIPAFALELALGEMSAMVLNSTKVSAQKIEDAGFKFSYPTLVWALTGIYSPNQTFPGGSLKQT</sequence>
<proteinExistence type="inferred from homology"/>
<comment type="caution">
    <text evidence="4">The sequence shown here is derived from an EMBL/GenBank/DDBJ whole genome shotgun (WGS) entry which is preliminary data.</text>
</comment>
<dbReference type="SUPFAM" id="SSF51735">
    <property type="entry name" value="NAD(P)-binding Rossmann-fold domains"/>
    <property type="match status" value="1"/>
</dbReference>
<reference evidence="5" key="1">
    <citation type="journal article" date="2019" name="Int. J. Syst. Evol. Microbiol.">
        <title>The Global Catalogue of Microorganisms (GCM) 10K type strain sequencing project: providing services to taxonomists for standard genome sequencing and annotation.</title>
        <authorList>
            <consortium name="The Broad Institute Genomics Platform"/>
            <consortium name="The Broad Institute Genome Sequencing Center for Infectious Disease"/>
            <person name="Wu L."/>
            <person name="Ma J."/>
        </authorList>
    </citation>
    <scope>NUCLEOTIDE SEQUENCE [LARGE SCALE GENOMIC DNA]</scope>
    <source>
        <strain evidence="5">KCTC 52232</strain>
    </source>
</reference>
<evidence type="ECO:0000256" key="1">
    <source>
        <dbReference type="ARBA" id="ARBA00009353"/>
    </source>
</evidence>
<evidence type="ECO:0000313" key="5">
    <source>
        <dbReference type="Proteomes" id="UP001597601"/>
    </source>
</evidence>
<dbReference type="RefSeq" id="WP_377125670.1">
    <property type="nucleotide sequence ID" value="NZ_JBHUON010000008.1"/>
</dbReference>
<dbReference type="NCBIfam" id="TIGR01777">
    <property type="entry name" value="yfcH"/>
    <property type="match status" value="1"/>
</dbReference>
<dbReference type="PANTHER" id="PTHR11092:SF0">
    <property type="entry name" value="EPIMERASE FAMILY PROTEIN SDR39U1"/>
    <property type="match status" value="1"/>
</dbReference>
<dbReference type="PANTHER" id="PTHR11092">
    <property type="entry name" value="SUGAR NUCLEOTIDE EPIMERASE RELATED"/>
    <property type="match status" value="1"/>
</dbReference>
<evidence type="ECO:0000313" key="4">
    <source>
        <dbReference type="EMBL" id="MFD2864707.1"/>
    </source>
</evidence>